<keyword evidence="4" id="KW-0472">Membrane</keyword>
<protein>
    <submittedName>
        <fullName evidence="8">RagB/SusD family nutrient uptake outer membrane protein</fullName>
    </submittedName>
</protein>
<dbReference type="InterPro" id="IPR012944">
    <property type="entry name" value="SusD_RagB_dom"/>
</dbReference>
<feature type="domain" description="RagB/SusD" evidence="6">
    <location>
        <begin position="319"/>
        <end position="416"/>
    </location>
</feature>
<evidence type="ECO:0000256" key="4">
    <source>
        <dbReference type="ARBA" id="ARBA00023136"/>
    </source>
</evidence>
<evidence type="ECO:0000313" key="9">
    <source>
        <dbReference type="Proteomes" id="UP001549749"/>
    </source>
</evidence>
<comment type="similarity">
    <text evidence="2">Belongs to the SusD family.</text>
</comment>
<keyword evidence="9" id="KW-1185">Reference proteome</keyword>
<dbReference type="EMBL" id="JBEXAC010000002">
    <property type="protein sequence ID" value="MET7000333.1"/>
    <property type="molecule type" value="Genomic_DNA"/>
</dbReference>
<dbReference type="PROSITE" id="PS51257">
    <property type="entry name" value="PROKAR_LIPOPROTEIN"/>
    <property type="match status" value="1"/>
</dbReference>
<comment type="caution">
    <text evidence="8">The sequence shown here is derived from an EMBL/GenBank/DDBJ whole genome shotgun (WGS) entry which is preliminary data.</text>
</comment>
<reference evidence="8 9" key="1">
    <citation type="submission" date="2024-06" db="EMBL/GenBank/DDBJ databases">
        <title>Chitinophaga defluvii sp. nov., isolated from municipal sewage.</title>
        <authorList>
            <person name="Zhang L."/>
        </authorList>
    </citation>
    <scope>NUCLEOTIDE SEQUENCE [LARGE SCALE GENOMIC DNA]</scope>
    <source>
        <strain evidence="8 9">H8</strain>
    </source>
</reference>
<dbReference type="InterPro" id="IPR011990">
    <property type="entry name" value="TPR-like_helical_dom_sf"/>
</dbReference>
<evidence type="ECO:0000259" key="7">
    <source>
        <dbReference type="Pfam" id="PF14322"/>
    </source>
</evidence>
<organism evidence="8 9">
    <name type="scientific">Chitinophaga defluvii</name>
    <dbReference type="NCBI Taxonomy" id="3163343"/>
    <lineage>
        <taxon>Bacteria</taxon>
        <taxon>Pseudomonadati</taxon>
        <taxon>Bacteroidota</taxon>
        <taxon>Chitinophagia</taxon>
        <taxon>Chitinophagales</taxon>
        <taxon>Chitinophagaceae</taxon>
        <taxon>Chitinophaga</taxon>
    </lineage>
</organism>
<accession>A0ABV2TBC2</accession>
<proteinExistence type="inferred from homology"/>
<keyword evidence="3" id="KW-0732">Signal</keyword>
<comment type="subcellular location">
    <subcellularLocation>
        <location evidence="1">Cell outer membrane</location>
    </subcellularLocation>
</comment>
<evidence type="ECO:0000313" key="8">
    <source>
        <dbReference type="EMBL" id="MET7000333.1"/>
    </source>
</evidence>
<evidence type="ECO:0000256" key="2">
    <source>
        <dbReference type="ARBA" id="ARBA00006275"/>
    </source>
</evidence>
<dbReference type="SUPFAM" id="SSF48452">
    <property type="entry name" value="TPR-like"/>
    <property type="match status" value="1"/>
</dbReference>
<evidence type="ECO:0000256" key="5">
    <source>
        <dbReference type="ARBA" id="ARBA00023237"/>
    </source>
</evidence>
<keyword evidence="5" id="KW-0998">Cell outer membrane</keyword>
<evidence type="ECO:0000259" key="6">
    <source>
        <dbReference type="Pfam" id="PF07980"/>
    </source>
</evidence>
<dbReference type="Pfam" id="PF07980">
    <property type="entry name" value="SusD_RagB"/>
    <property type="match status" value="1"/>
</dbReference>
<name>A0ABV2TBC2_9BACT</name>
<dbReference type="Proteomes" id="UP001549749">
    <property type="component" value="Unassembled WGS sequence"/>
</dbReference>
<dbReference type="RefSeq" id="WP_354662893.1">
    <property type="nucleotide sequence ID" value="NZ_JBEXAC010000002.1"/>
</dbReference>
<evidence type="ECO:0000256" key="1">
    <source>
        <dbReference type="ARBA" id="ARBA00004442"/>
    </source>
</evidence>
<gene>
    <name evidence="8" type="ORF">ABR189_23275</name>
</gene>
<dbReference type="Gene3D" id="1.25.40.390">
    <property type="match status" value="2"/>
</dbReference>
<feature type="domain" description="SusD-like N-terminal" evidence="7">
    <location>
        <begin position="22"/>
        <end position="224"/>
    </location>
</feature>
<dbReference type="Pfam" id="PF14322">
    <property type="entry name" value="SusD-like_3"/>
    <property type="match status" value="1"/>
</dbReference>
<sequence>MNASYKFLIALMLPAVLTGCSKYLDLKPDKHMIIPTTLEDCEVLLNDYSTLNTRYPTFGEISADDYYVTDINLKSISDVDEKNAYLWLEQPISQPFQWQNSYKVVYQANQILSVVNDIAKTAKNESQYNNIIGAACFYRGFAFSQLISVFALPYNKSTATQTPGIPLRLSADMDYVSIRANLEESYNQVISDFKTAVKLLSINKVDKIRPAKAAAYAALARVYLDMQNYENAYLYADSTLQIKSDLINFNSLNTALSLPIQRFNEEVLFPATTPISSPMSISFAKIDTFLYKSYEQHDLRKKVFFKENTGVNAKTYAFKGSYDNTNSTSFVGLSTSEIHLIRAEAAARTGRISIAQDDIEQLLLHRYLPGESPEITESDPQLLLTFILNERRKELVFRGRRWADLKRLNADARFAKTILRYMDGKEYRLDPNSLKYAVLIPQTVIDESAIEQNLR</sequence>
<evidence type="ECO:0000256" key="3">
    <source>
        <dbReference type="ARBA" id="ARBA00022729"/>
    </source>
</evidence>
<dbReference type="InterPro" id="IPR033985">
    <property type="entry name" value="SusD-like_N"/>
</dbReference>